<keyword evidence="8" id="KW-0819">tRNA processing</keyword>
<evidence type="ECO:0000256" key="1">
    <source>
        <dbReference type="ARBA" id="ARBA00004123"/>
    </source>
</evidence>
<dbReference type="Pfam" id="PF00400">
    <property type="entry name" value="WD40"/>
    <property type="match status" value="5"/>
</dbReference>
<dbReference type="PANTHER" id="PTHR44111:SF1">
    <property type="entry name" value="ELONGATOR COMPLEX PROTEIN 2"/>
    <property type="match status" value="1"/>
</dbReference>
<dbReference type="InterPro" id="IPR019775">
    <property type="entry name" value="WD40_repeat_CS"/>
</dbReference>
<dbReference type="PANTHER" id="PTHR44111">
    <property type="entry name" value="ELONGATOR COMPLEX PROTEIN 2"/>
    <property type="match status" value="1"/>
</dbReference>
<dbReference type="GO" id="GO:0005737">
    <property type="term" value="C:cytoplasm"/>
    <property type="evidence" value="ECO:0007669"/>
    <property type="project" value="UniProtKB-SubCell"/>
</dbReference>
<dbReference type="InterPro" id="IPR036322">
    <property type="entry name" value="WD40_repeat_dom_sf"/>
</dbReference>
<evidence type="ECO:0000256" key="6">
    <source>
        <dbReference type="ARBA" id="ARBA00022490"/>
    </source>
</evidence>
<organism evidence="13 14">
    <name type="scientific">Meripilus lineatus</name>
    <dbReference type="NCBI Taxonomy" id="2056292"/>
    <lineage>
        <taxon>Eukaryota</taxon>
        <taxon>Fungi</taxon>
        <taxon>Dikarya</taxon>
        <taxon>Basidiomycota</taxon>
        <taxon>Agaricomycotina</taxon>
        <taxon>Agaricomycetes</taxon>
        <taxon>Polyporales</taxon>
        <taxon>Meripilaceae</taxon>
        <taxon>Meripilus</taxon>
    </lineage>
</organism>
<evidence type="ECO:0000256" key="8">
    <source>
        <dbReference type="ARBA" id="ARBA00022694"/>
    </source>
</evidence>
<dbReference type="PRINTS" id="PR00320">
    <property type="entry name" value="GPROTEINBRPT"/>
</dbReference>
<evidence type="ECO:0000256" key="2">
    <source>
        <dbReference type="ARBA" id="ARBA00004496"/>
    </source>
</evidence>
<accession>A0AAD5V3D9</accession>
<feature type="compositionally biased region" description="Polar residues" evidence="12">
    <location>
        <begin position="524"/>
        <end position="542"/>
    </location>
</feature>
<protein>
    <recommendedName>
        <fullName evidence="5">Elongator complex protein 2</fullName>
    </recommendedName>
</protein>
<evidence type="ECO:0000256" key="10">
    <source>
        <dbReference type="ARBA" id="ARBA00023242"/>
    </source>
</evidence>
<keyword evidence="9" id="KW-0677">Repeat</keyword>
<reference evidence="13" key="1">
    <citation type="submission" date="2022-07" db="EMBL/GenBank/DDBJ databases">
        <title>Genome Sequence of Physisporinus lineatus.</title>
        <authorList>
            <person name="Buettner E."/>
        </authorList>
    </citation>
    <scope>NUCLEOTIDE SEQUENCE</scope>
    <source>
        <strain evidence="13">VT162</strain>
    </source>
</reference>
<evidence type="ECO:0000313" key="13">
    <source>
        <dbReference type="EMBL" id="KAJ3485048.1"/>
    </source>
</evidence>
<keyword evidence="10" id="KW-0539">Nucleus</keyword>
<gene>
    <name evidence="13" type="ORF">NLI96_g5235</name>
</gene>
<dbReference type="GO" id="GO:0002098">
    <property type="term" value="P:tRNA wobble uridine modification"/>
    <property type="evidence" value="ECO:0007669"/>
    <property type="project" value="InterPro"/>
</dbReference>
<feature type="repeat" description="WD" evidence="11">
    <location>
        <begin position="186"/>
        <end position="225"/>
    </location>
</feature>
<evidence type="ECO:0000313" key="14">
    <source>
        <dbReference type="Proteomes" id="UP001212997"/>
    </source>
</evidence>
<feature type="repeat" description="WD" evidence="11">
    <location>
        <begin position="96"/>
        <end position="135"/>
    </location>
</feature>
<proteinExistence type="inferred from homology"/>
<dbReference type="Proteomes" id="UP001212997">
    <property type="component" value="Unassembled WGS sequence"/>
</dbReference>
<dbReference type="PROSITE" id="PS50082">
    <property type="entry name" value="WD_REPEATS_2"/>
    <property type="match status" value="5"/>
</dbReference>
<evidence type="ECO:0000256" key="3">
    <source>
        <dbReference type="ARBA" id="ARBA00005043"/>
    </source>
</evidence>
<feature type="repeat" description="WD" evidence="11">
    <location>
        <begin position="294"/>
        <end position="331"/>
    </location>
</feature>
<evidence type="ECO:0000256" key="5">
    <source>
        <dbReference type="ARBA" id="ARBA00020267"/>
    </source>
</evidence>
<sequence>MKITTDYIAASTNRHSSAAHSTNDSLVAFGSSTFVALWDTEDKNDRGVFSTLPGHQGLVTAVKFLRKDLFLSADDRGFLICWKADGGIWKPVSAPVVAHSKPVSCLAVRDDVVVTGSSDSFLKVWSVKDDDLKEVQSISLKSKYPLAVDIAHLPNSSALILAVGTTERKVQIWTRSEDNFVSAATLSGHEDWVKSLAFRAPSSDGGPLVLASGSQDGTIRLWNIDPLAEKKSDIPLQEAAELSDALLDAFEASLGELGDAEEGGRQISLKRHILTVKAGQTSSQQFSVTFDALLVGHEAGVTSLSWRPTSPRSTEPTLLSTSTDSSLIMWSPSTVLGSSKDGATSLWINRQRFGDIGGQRLGGFVGGLWARNGADALAWGWNGGWRRWHCLNTDGPEEWHEIGAITGQAAPVRDLSWSPQGEYLASASLDQTTRIHGPIPSENPGQDPVWHEISRPQVHGYDLVGVSFFSATRFVSIADEKVARVFDAPREFVETVDRLRIASVTPDVSRPRAAVVPPLGLSNKAVSEPNQSSDIGTSYDPSRTSRRPFEGELAAITLWPEVEKVFGHGYESISLAVSHSGRFAATACKATSPEHAVLRVYETENWQPLGQSLGGHTLTVTKIAFSPDDRYILSVSRDRTWRLFERQEDDVAVACHRLNSLVTGNEIWSKQRDLGHEKRKPEVNLKLREAATAVAFAPTDVDGRRRLAIGLESGEILIYSGPQNDPSKWREDLVVSST</sequence>
<dbReference type="AlphaFoldDB" id="A0AAD5V3D9"/>
<dbReference type="GO" id="GO:0005634">
    <property type="term" value="C:nucleus"/>
    <property type="evidence" value="ECO:0007669"/>
    <property type="project" value="UniProtKB-SubCell"/>
</dbReference>
<dbReference type="PROSITE" id="PS00678">
    <property type="entry name" value="WD_REPEATS_1"/>
    <property type="match status" value="1"/>
</dbReference>
<dbReference type="InterPro" id="IPR037289">
    <property type="entry name" value="Elp2"/>
</dbReference>
<dbReference type="SUPFAM" id="SSF50978">
    <property type="entry name" value="WD40 repeat-like"/>
    <property type="match status" value="2"/>
</dbReference>
<comment type="pathway">
    <text evidence="3">tRNA modification; 5-methoxycarbonylmethyl-2-thiouridine-tRNA biosynthesis.</text>
</comment>
<comment type="caution">
    <text evidence="13">The sequence shown here is derived from an EMBL/GenBank/DDBJ whole genome shotgun (WGS) entry which is preliminary data.</text>
</comment>
<name>A0AAD5V3D9_9APHY</name>
<dbReference type="InterPro" id="IPR015943">
    <property type="entry name" value="WD40/YVTN_repeat-like_dom_sf"/>
</dbReference>
<keyword evidence="6" id="KW-0963">Cytoplasm</keyword>
<feature type="repeat" description="WD" evidence="11">
    <location>
        <begin position="613"/>
        <end position="654"/>
    </location>
</feature>
<dbReference type="InterPro" id="IPR001680">
    <property type="entry name" value="WD40_rpt"/>
</dbReference>
<evidence type="ECO:0000256" key="11">
    <source>
        <dbReference type="PROSITE-ProRule" id="PRU00221"/>
    </source>
</evidence>
<dbReference type="PROSITE" id="PS50294">
    <property type="entry name" value="WD_REPEATS_REGION"/>
    <property type="match status" value="3"/>
</dbReference>
<dbReference type="InterPro" id="IPR020472">
    <property type="entry name" value="WD40_PAC1"/>
</dbReference>
<evidence type="ECO:0000256" key="9">
    <source>
        <dbReference type="ARBA" id="ARBA00022737"/>
    </source>
</evidence>
<comment type="subcellular location">
    <subcellularLocation>
        <location evidence="2">Cytoplasm</location>
    </subcellularLocation>
    <subcellularLocation>
        <location evidence="1">Nucleus</location>
    </subcellularLocation>
</comment>
<evidence type="ECO:0000256" key="7">
    <source>
        <dbReference type="ARBA" id="ARBA00022574"/>
    </source>
</evidence>
<evidence type="ECO:0000256" key="4">
    <source>
        <dbReference type="ARBA" id="ARBA00005881"/>
    </source>
</evidence>
<dbReference type="Gene3D" id="2.130.10.10">
    <property type="entry name" value="YVTN repeat-like/Quinoprotein amine dehydrogenase"/>
    <property type="match status" value="4"/>
</dbReference>
<evidence type="ECO:0000256" key="12">
    <source>
        <dbReference type="SAM" id="MobiDB-lite"/>
    </source>
</evidence>
<dbReference type="SMART" id="SM00320">
    <property type="entry name" value="WD40"/>
    <property type="match status" value="9"/>
</dbReference>
<comment type="similarity">
    <text evidence="4">Belongs to the WD repeat ELP2 family.</text>
</comment>
<feature type="region of interest" description="Disordered" evidence="12">
    <location>
        <begin position="522"/>
        <end position="546"/>
    </location>
</feature>
<keyword evidence="14" id="KW-1185">Reference proteome</keyword>
<feature type="repeat" description="WD" evidence="11">
    <location>
        <begin position="405"/>
        <end position="435"/>
    </location>
</feature>
<dbReference type="EMBL" id="JANAWD010000167">
    <property type="protein sequence ID" value="KAJ3485048.1"/>
    <property type="molecule type" value="Genomic_DNA"/>
</dbReference>
<keyword evidence="7 11" id="KW-0853">WD repeat</keyword>
<dbReference type="GO" id="GO:0033588">
    <property type="term" value="C:elongator holoenzyme complex"/>
    <property type="evidence" value="ECO:0007669"/>
    <property type="project" value="InterPro"/>
</dbReference>